<evidence type="ECO:0008006" key="4">
    <source>
        <dbReference type="Google" id="ProtNLM"/>
    </source>
</evidence>
<accession>A0ABW8MQN4</accession>
<dbReference type="EMBL" id="JBIYDN010000015">
    <property type="protein sequence ID" value="MFK4444746.1"/>
    <property type="molecule type" value="Genomic_DNA"/>
</dbReference>
<evidence type="ECO:0000313" key="2">
    <source>
        <dbReference type="EMBL" id="MFK4444746.1"/>
    </source>
</evidence>
<feature type="region of interest" description="Disordered" evidence="1">
    <location>
        <begin position="39"/>
        <end position="74"/>
    </location>
</feature>
<feature type="compositionally biased region" description="Basic and acidic residues" evidence="1">
    <location>
        <begin position="153"/>
        <end position="169"/>
    </location>
</feature>
<feature type="compositionally biased region" description="Polar residues" evidence="1">
    <location>
        <begin position="206"/>
        <end position="217"/>
    </location>
</feature>
<comment type="caution">
    <text evidence="2">The sequence shown here is derived from an EMBL/GenBank/DDBJ whole genome shotgun (WGS) entry which is preliminary data.</text>
</comment>
<gene>
    <name evidence="2" type="ORF">ABH943_004768</name>
</gene>
<feature type="compositionally biased region" description="Low complexity" evidence="1">
    <location>
        <begin position="218"/>
        <end position="232"/>
    </location>
</feature>
<evidence type="ECO:0000313" key="3">
    <source>
        <dbReference type="Proteomes" id="UP001620514"/>
    </source>
</evidence>
<feature type="region of interest" description="Disordered" evidence="1">
    <location>
        <begin position="121"/>
        <end position="300"/>
    </location>
</feature>
<keyword evidence="3" id="KW-1185">Reference proteome</keyword>
<organism evidence="2 3">
    <name type="scientific">Caballeronia udeis</name>
    <dbReference type="NCBI Taxonomy" id="1232866"/>
    <lineage>
        <taxon>Bacteria</taxon>
        <taxon>Pseudomonadati</taxon>
        <taxon>Pseudomonadota</taxon>
        <taxon>Betaproteobacteria</taxon>
        <taxon>Burkholderiales</taxon>
        <taxon>Burkholderiaceae</taxon>
        <taxon>Caballeronia</taxon>
    </lineage>
</organism>
<feature type="compositionally biased region" description="Polar residues" evidence="1">
    <location>
        <begin position="290"/>
        <end position="300"/>
    </location>
</feature>
<dbReference type="RefSeq" id="WP_404609819.1">
    <property type="nucleotide sequence ID" value="NZ_JBIYDN010000015.1"/>
</dbReference>
<sequence>MRISSYGTDVMLSTPKRTVLAGLLVGALVIGASVMRSGEDTLSERDGASVSGELDNSQTEARGTNPDSTSGRSDDVTHILQAVRDSLRRNDLASAKVLLGAVQTLHKDDSRALTLEKELQAREGKVDTGPPVMAPDKPPNTSKPGRFASRPSAKSDRTRDSASPAREHTVGMSRHSRVTGRPQVRTPSDNGVSVDANSPAPEIGVTDSTSLEASPTVASTPTRPTSARATPPVEEALRSVQPVNSKPLPVQSDQTPKTREQVRSELYRARANGALPRFGNPDPAGPGGMPSSTKTEFGSE</sequence>
<dbReference type="InterPro" id="IPR025421">
    <property type="entry name" value="DUF4148"/>
</dbReference>
<dbReference type="Pfam" id="PF13663">
    <property type="entry name" value="DUF4148"/>
    <property type="match status" value="1"/>
</dbReference>
<name>A0ABW8MQN4_9BURK</name>
<proteinExistence type="predicted"/>
<evidence type="ECO:0000256" key="1">
    <source>
        <dbReference type="SAM" id="MobiDB-lite"/>
    </source>
</evidence>
<feature type="compositionally biased region" description="Basic and acidic residues" evidence="1">
    <location>
        <begin position="256"/>
        <end position="268"/>
    </location>
</feature>
<protein>
    <recommendedName>
        <fullName evidence="4">DUF4148 domain-containing protein</fullName>
    </recommendedName>
</protein>
<reference evidence="2 3" key="1">
    <citation type="submission" date="2024-11" db="EMBL/GenBank/DDBJ databases">
        <title>Using genomics to understand microbial adaptation to soil warming.</title>
        <authorList>
            <person name="Deangelis K.M. PhD."/>
        </authorList>
    </citation>
    <scope>NUCLEOTIDE SEQUENCE [LARGE SCALE GENOMIC DNA]</scope>
    <source>
        <strain evidence="2 3">GAS97</strain>
    </source>
</reference>
<dbReference type="Proteomes" id="UP001620514">
    <property type="component" value="Unassembled WGS sequence"/>
</dbReference>
<feature type="compositionally biased region" description="Polar residues" evidence="1">
    <location>
        <begin position="54"/>
        <end position="71"/>
    </location>
</feature>